<evidence type="ECO:0000313" key="14">
    <source>
        <dbReference type="RefSeq" id="XP_011299135.1"/>
    </source>
</evidence>
<feature type="domain" description="C2H2-type" evidence="12">
    <location>
        <begin position="309"/>
        <end position="337"/>
    </location>
</feature>
<dbReference type="InterPro" id="IPR050752">
    <property type="entry name" value="C2H2-ZF_domain"/>
</dbReference>
<dbReference type="KEGG" id="fas:105264162"/>
<dbReference type="PROSITE" id="PS00028">
    <property type="entry name" value="ZINC_FINGER_C2H2_1"/>
    <property type="match status" value="9"/>
</dbReference>
<evidence type="ECO:0000256" key="1">
    <source>
        <dbReference type="ARBA" id="ARBA00004123"/>
    </source>
</evidence>
<feature type="domain" description="C2H2-type" evidence="12">
    <location>
        <begin position="338"/>
        <end position="367"/>
    </location>
</feature>
<keyword evidence="6" id="KW-0805">Transcription regulation</keyword>
<keyword evidence="9" id="KW-0539">Nucleus</keyword>
<dbReference type="GO" id="GO:0000978">
    <property type="term" value="F:RNA polymerase II cis-regulatory region sequence-specific DNA binding"/>
    <property type="evidence" value="ECO:0007669"/>
    <property type="project" value="TreeGrafter"/>
</dbReference>
<dbReference type="GO" id="GO:0000981">
    <property type="term" value="F:DNA-binding transcription factor activity, RNA polymerase II-specific"/>
    <property type="evidence" value="ECO:0007669"/>
    <property type="project" value="TreeGrafter"/>
</dbReference>
<dbReference type="PROSITE" id="PS50157">
    <property type="entry name" value="ZINC_FINGER_C2H2_2"/>
    <property type="match status" value="10"/>
</dbReference>
<proteinExistence type="predicted"/>
<feature type="domain" description="C2H2-type" evidence="12">
    <location>
        <begin position="455"/>
        <end position="482"/>
    </location>
</feature>
<dbReference type="InterPro" id="IPR036236">
    <property type="entry name" value="Znf_C2H2_sf"/>
</dbReference>
<dbReference type="FunFam" id="3.30.160.60:FF:000679">
    <property type="entry name" value="Zinc finger protein 341"/>
    <property type="match status" value="1"/>
</dbReference>
<keyword evidence="3" id="KW-0677">Repeat</keyword>
<feature type="domain" description="C2H2-type" evidence="12">
    <location>
        <begin position="401"/>
        <end position="430"/>
    </location>
</feature>
<feature type="domain" description="C2H2-type" evidence="12">
    <location>
        <begin position="483"/>
        <end position="510"/>
    </location>
</feature>
<reference evidence="14" key="1">
    <citation type="submission" date="2025-08" db="UniProtKB">
        <authorList>
            <consortium name="RefSeq"/>
        </authorList>
    </citation>
    <scope>IDENTIFICATION</scope>
    <source>
        <strain evidence="14">USDA-PBARC FA_bdor</strain>
        <tissue evidence="14">Whole organism</tissue>
    </source>
</reference>
<evidence type="ECO:0000256" key="10">
    <source>
        <dbReference type="PROSITE-ProRule" id="PRU00042"/>
    </source>
</evidence>
<feature type="domain" description="C2H2-type" evidence="12">
    <location>
        <begin position="427"/>
        <end position="454"/>
    </location>
</feature>
<dbReference type="Gene3D" id="3.30.160.60">
    <property type="entry name" value="Classic Zinc Finger"/>
    <property type="match status" value="7"/>
</dbReference>
<dbReference type="InterPro" id="IPR013087">
    <property type="entry name" value="Znf_C2H2_type"/>
</dbReference>
<feature type="compositionally biased region" description="Basic and acidic residues" evidence="11">
    <location>
        <begin position="631"/>
        <end position="646"/>
    </location>
</feature>
<dbReference type="RefSeq" id="XP_011299135.1">
    <property type="nucleotide sequence ID" value="XM_011300833.1"/>
</dbReference>
<dbReference type="SUPFAM" id="SSF57667">
    <property type="entry name" value="beta-beta-alpha zinc fingers"/>
    <property type="match status" value="6"/>
</dbReference>
<dbReference type="PANTHER" id="PTHR24384">
    <property type="entry name" value="FINGER PUTATIVE TRANSCRIPTION FACTOR FAMILY-RELATED"/>
    <property type="match status" value="1"/>
</dbReference>
<keyword evidence="5" id="KW-0862">Zinc</keyword>
<keyword evidence="2" id="KW-0479">Metal-binding</keyword>
<dbReference type="OrthoDB" id="10064525at2759"/>
<evidence type="ECO:0000256" key="9">
    <source>
        <dbReference type="ARBA" id="ARBA00023242"/>
    </source>
</evidence>
<dbReference type="Pfam" id="PF00096">
    <property type="entry name" value="zf-C2H2"/>
    <property type="match status" value="4"/>
</dbReference>
<evidence type="ECO:0000259" key="12">
    <source>
        <dbReference type="PROSITE" id="PS50157"/>
    </source>
</evidence>
<keyword evidence="13" id="KW-1185">Reference proteome</keyword>
<dbReference type="GO" id="GO:0008270">
    <property type="term" value="F:zinc ion binding"/>
    <property type="evidence" value="ECO:0007669"/>
    <property type="project" value="UniProtKB-KW"/>
</dbReference>
<comment type="subcellular location">
    <subcellularLocation>
        <location evidence="1">Nucleus</location>
    </subcellularLocation>
</comment>
<evidence type="ECO:0000256" key="5">
    <source>
        <dbReference type="ARBA" id="ARBA00022833"/>
    </source>
</evidence>
<keyword evidence="8" id="KW-0804">Transcription</keyword>
<feature type="domain" description="C2H2-type" evidence="12">
    <location>
        <begin position="511"/>
        <end position="543"/>
    </location>
</feature>
<evidence type="ECO:0000256" key="4">
    <source>
        <dbReference type="ARBA" id="ARBA00022771"/>
    </source>
</evidence>
<evidence type="ECO:0000256" key="11">
    <source>
        <dbReference type="SAM" id="MobiDB-lite"/>
    </source>
</evidence>
<dbReference type="PANTHER" id="PTHR24384:SF189">
    <property type="entry name" value="C2H2-TYPE DOMAIN-CONTAINING PROTEIN-RELATED"/>
    <property type="match status" value="1"/>
</dbReference>
<evidence type="ECO:0000256" key="8">
    <source>
        <dbReference type="ARBA" id="ARBA00023163"/>
    </source>
</evidence>
<evidence type="ECO:0000256" key="3">
    <source>
        <dbReference type="ARBA" id="ARBA00022737"/>
    </source>
</evidence>
<gene>
    <name evidence="14" type="primary">LOC105264162</name>
</gene>
<feature type="region of interest" description="Disordered" evidence="11">
    <location>
        <begin position="202"/>
        <end position="228"/>
    </location>
</feature>
<evidence type="ECO:0000256" key="7">
    <source>
        <dbReference type="ARBA" id="ARBA00023125"/>
    </source>
</evidence>
<organism evidence="13 14">
    <name type="scientific">Fopius arisanus</name>
    <dbReference type="NCBI Taxonomy" id="64838"/>
    <lineage>
        <taxon>Eukaryota</taxon>
        <taxon>Metazoa</taxon>
        <taxon>Ecdysozoa</taxon>
        <taxon>Arthropoda</taxon>
        <taxon>Hexapoda</taxon>
        <taxon>Insecta</taxon>
        <taxon>Pterygota</taxon>
        <taxon>Neoptera</taxon>
        <taxon>Endopterygota</taxon>
        <taxon>Hymenoptera</taxon>
        <taxon>Apocrita</taxon>
        <taxon>Ichneumonoidea</taxon>
        <taxon>Braconidae</taxon>
        <taxon>Opiinae</taxon>
        <taxon>Fopius</taxon>
    </lineage>
</organism>
<keyword evidence="4 10" id="KW-0863">Zinc-finger</keyword>
<evidence type="ECO:0000256" key="6">
    <source>
        <dbReference type="ARBA" id="ARBA00023015"/>
    </source>
</evidence>
<feature type="domain" description="C2H2-type" evidence="12">
    <location>
        <begin position="234"/>
        <end position="261"/>
    </location>
</feature>
<dbReference type="GeneID" id="105264162"/>
<dbReference type="SMART" id="SM00355">
    <property type="entry name" value="ZnF_C2H2"/>
    <property type="match status" value="13"/>
</dbReference>
<evidence type="ECO:0000256" key="2">
    <source>
        <dbReference type="ARBA" id="ARBA00022723"/>
    </source>
</evidence>
<feature type="domain" description="C2H2-type" evidence="12">
    <location>
        <begin position="262"/>
        <end position="284"/>
    </location>
</feature>
<dbReference type="FunFam" id="3.30.160.60:FF:000100">
    <property type="entry name" value="Zinc finger 45-like"/>
    <property type="match status" value="1"/>
</dbReference>
<protein>
    <submittedName>
        <fullName evidence="14">Zinc finger protein 341-like isoform X1</fullName>
    </submittedName>
</protein>
<dbReference type="GO" id="GO:0005634">
    <property type="term" value="C:nucleus"/>
    <property type="evidence" value="ECO:0007669"/>
    <property type="project" value="UniProtKB-SubCell"/>
</dbReference>
<dbReference type="Pfam" id="PF13912">
    <property type="entry name" value="zf-C2H2_6"/>
    <property type="match status" value="1"/>
</dbReference>
<dbReference type="AlphaFoldDB" id="A0A9R1SY24"/>
<name>A0A9R1SY24_9HYME</name>
<feature type="domain" description="C2H2-type" evidence="12">
    <location>
        <begin position="367"/>
        <end position="394"/>
    </location>
</feature>
<dbReference type="Proteomes" id="UP000694866">
    <property type="component" value="Unplaced"/>
</dbReference>
<evidence type="ECO:0000313" key="13">
    <source>
        <dbReference type="Proteomes" id="UP000694866"/>
    </source>
</evidence>
<keyword evidence="7" id="KW-0238">DNA-binding</keyword>
<accession>A0A9R1SY24</accession>
<sequence>MAQSLFDALTGVSLDSSAVQSLLESQTLITEVENSGTKTPQYFIQSELNRNSNEISPAIEQDDDDIFQCGKCKCQFTSLHLFLLHKREHLKPPEETVDLSQYLVPNSVETSPEDCQQSQYNPEESFIQTDQLTEPIILEETDMLFSMDQEGAYLTSDTGFGVPIILSTENLETFHQSATDNLLKDEQMLTDATSLSNINQMESETAPEPLDQLDQNETPEDNESQATSPQNFKYKCNYCSKQFAKKFYWQQHERSHTGEKPYQCVVCGRAFAQKSNVKKHMSSHKVWPGTAIHSLPPEAPPDGNIDRTYHCQFCKEIFDSYKALKAHLIVSHMTLKVYKCVQSSCSMMFAELDDFLEHTRSHKRSEYRCHVCGQVFNTLSDLGLHQYVHSVQKQKTTEKYYCCTVCKSSFSNLEALQHHTETTTHDYACPHCGKSFLIERFLRRHLKTHVSSARFACEDCGKAFKTEQYLANHKLIHSEETPYICSQCPARFKRKDRLGRHMLIHDLTKRLKCPFRGYLGCMSEFSRPDKLKRHLLTHSNIKRFSCGHCNRNFSRAQALKHYEISKHSLKCDSCSHIFKSKDQLVTHNCDQNGESKKHTSSQLPKKASGTFKPRKPTPKRQLPQKTNPGIIDKEKMKADELDKRILSPEPSRLSDTEEEFSARAPSDFSITREIGSMDSLIESASPEHIRSNIDFQSIQSNVEWTEKNITADQSKQKDNKLLNEFS</sequence>
<feature type="region of interest" description="Disordered" evidence="11">
    <location>
        <begin position="589"/>
        <end position="667"/>
    </location>
</feature>